<accession>A0AAU8LET8</accession>
<reference evidence="1" key="2">
    <citation type="submission" date="2024-07" db="EMBL/GenBank/DDBJ databases">
        <title>A complete genome sequence for Pseudomonas syringae CC1417.</title>
        <authorList>
            <person name="Baltrus D.A."/>
        </authorList>
    </citation>
    <scope>NUCLEOTIDE SEQUENCE</scope>
    <source>
        <strain evidence="1">CC1417</strain>
    </source>
</reference>
<proteinExistence type="predicted"/>
<protein>
    <submittedName>
        <fullName evidence="1">Uncharacterized protein</fullName>
    </submittedName>
</protein>
<name>A0AAU8LET8_PSESX</name>
<reference evidence="1" key="1">
    <citation type="journal article" date="2014" name="Genome Announc.">
        <title>Draft Genome Sequences of a Phylogenetically Diverse Suite of Pseudomonas syringae Strains from Multiple Source Populations.</title>
        <authorList>
            <person name="Baltrus D.A."/>
            <person name="Yourstone S."/>
            <person name="Lind A."/>
            <person name="Guilbaud C."/>
            <person name="Sands D.C."/>
            <person name="Jones C.D."/>
            <person name="Morris C.E."/>
            <person name="Dangl J.L."/>
        </authorList>
    </citation>
    <scope>NUCLEOTIDE SEQUENCE</scope>
    <source>
        <strain evidence="1">CC1417</strain>
    </source>
</reference>
<dbReference type="RefSeq" id="WP_024694114.1">
    <property type="nucleotide sequence ID" value="NZ_CP159362.1"/>
</dbReference>
<gene>
    <name evidence="1" type="ORF">N011_19805</name>
</gene>
<sequence>MAGYSAESLLAWMKNTTRLRGWDALVALDGDTVNRLMEEAHTLGISQGQAQPVPDANFEIPDTNISHFFSGFVLGAPALTFEHSSLESPPLALALGVMGGTHAVMEKVQNQNYILRMAAHGPSDALRLKLDLELGSSDMELVVDPAQGESFMLEFSGTLTEQRKAGEAFKLALQASGSVAPTIQLGVFSDDSNPLFKVRRIDVRAQVESSEVESPEAQSDQTNSASRKGALLLFTTLDHGVTGGFPDESADFRYLIPNDADAQYSATTVISAHALHRAAFGHAVMEMVKTSQFEFIVPAEQPLTQMIAQAGTFEVAASAYQTEDLEFEADSFSVPAVSAQQPLTIDFDYLQARQTWHFPCTLAFRYRALDSTEWQAETATFDVNLKHEFHLASAGADGQDLEGQIYAPYLHDDEVSPAVGQLANVPAEVAQQASGFVAYTLKRALLEGLSQTLQAKGYERFLTHLNLGSRQNLQLQLRALPHDLAVFGQVGPGASSFVIAEQQSLVMAGASVQMTTEPARADLVWSVANAPDSGDSSPGTVSAQGVYKAPDSQAMAQDYQRVLITASDPLSGQSSTALITVQATRISVNPLIEVCNYGAQVKLSAGSVTASALEWTIEDGPGSGSLKPDPDSEHGMIYVTGPKVANQTYVLDRITVSDGQSTGFIWMLVRQQTALLTVGIVDDDLPQGQVRLQAVVNGNVLPGVEWSLPDAMPGKVDANGIYTSSPDTHERLVVIFARFYDDIFETWLEGHIILPLPLASSSGMFQALKTTVRPYSRAQLVSRMSESPLTEGWGAVAAISRADVNRQLEQQYVERHQNLAFLPLFTGDVPLDDRNVDSARLKQVVLGVPNLAFIGTGPEVTVQMNIVAGRYSAMHRPRGGVATVSGSFKITEPMGFVVQMKVRLLESNGYVTLNLANASDFTCNLGGNDEAANTRFAGFFEAEFKSISVHRGVFLLTGLDLRGGHAQSPVSFRVFTQSAPGAQIKGAGNYGDGALVLFIRLRGDRTEGRFPPSDDFPYLIPDDLRPNLREKSAVTLVLSPDALPADAQDRLALPDSFRTAGFYAFCASEEHRVGDLAVFGTLRSEQPSVTPLFSTIQAGQTQRFALHDSLGQEIPALSWEAQSLQSHTSAGHGSIDASGLYTAVSPELIGHDSLRVVVTASYEDAGKTLAVSALLNVVPLSMEVAPQMMVVAGDTQLQPVLLNGSTLDGSAVSWALRGELYGELSDSGQGTVFAPDARSGNRALVAQQIEAQGSEKKRVTVLVANGQQMLRIERDQVSWTAGNVPVQLREDVSLLPGLPRRWTVCSGPGSVDAQGLFTPPTQDWVGSTSVVTCEIVNNGIVLASGYSVIELFEGPESPQWTELSLFTITVPGGADDERKGEMYRNGYQQLAIKIKTLTMPVNGEGTSISKEEEANMRLVDEDSGQDIPALSPEFEGLPEDDAQLWCVQSSRNRFELAQAATPSETETLDESQIKPQDFLLITRDEAGAVTPFYAKFTDHVDKSRTSLELGDLNSRITITPRSLPAFENGNYSFTVTRVKGGGGDPSPLPPTTVDPDLPRDDVFDLELRTIDYWSLSINYPVTRKPAYIEILEFLPTVEETVNTSMILWESEQLEEVMFSWTGYIFEPNGAGDERGNVTQENICFDPNLAAVLGEAESVVIPIKDNDPVAPGTLYISLHRSDVVPYKGPGDVNRKKLPAFIRVLLIDTLGNPHKLMISFLSESTVGRRNRLMVIRR</sequence>
<evidence type="ECO:0000313" key="1">
    <source>
        <dbReference type="EMBL" id="XCN66712.1"/>
    </source>
</evidence>
<organism evidence="1">
    <name type="scientific">Pseudomonas syringae CC1417</name>
    <dbReference type="NCBI Taxonomy" id="1357272"/>
    <lineage>
        <taxon>Bacteria</taxon>
        <taxon>Pseudomonadati</taxon>
        <taxon>Pseudomonadota</taxon>
        <taxon>Gammaproteobacteria</taxon>
        <taxon>Pseudomonadales</taxon>
        <taxon>Pseudomonadaceae</taxon>
        <taxon>Pseudomonas</taxon>
        <taxon>Pseudomonas syringae</taxon>
    </lineage>
</organism>
<dbReference type="EMBL" id="CP159362">
    <property type="protein sequence ID" value="XCN66712.1"/>
    <property type="molecule type" value="Genomic_DNA"/>
</dbReference>